<dbReference type="EMBL" id="CP089278">
    <property type="protein sequence ID" value="USP80382.1"/>
    <property type="molecule type" value="Genomic_DNA"/>
</dbReference>
<name>A0A9Q8ZC08_CURCL</name>
<organism evidence="1 2">
    <name type="scientific">Curvularia clavata</name>
    <dbReference type="NCBI Taxonomy" id="95742"/>
    <lineage>
        <taxon>Eukaryota</taxon>
        <taxon>Fungi</taxon>
        <taxon>Dikarya</taxon>
        <taxon>Ascomycota</taxon>
        <taxon>Pezizomycotina</taxon>
        <taxon>Dothideomycetes</taxon>
        <taxon>Pleosporomycetidae</taxon>
        <taxon>Pleosporales</taxon>
        <taxon>Pleosporineae</taxon>
        <taxon>Pleosporaceae</taxon>
        <taxon>Curvularia</taxon>
    </lineage>
</organism>
<evidence type="ECO:0000313" key="1">
    <source>
        <dbReference type="EMBL" id="USP80382.1"/>
    </source>
</evidence>
<gene>
    <name evidence="1" type="ORF">yc1106_07656</name>
</gene>
<dbReference type="VEuPathDB" id="FungiDB:yc1106_07656"/>
<accession>A0A9Q8ZC08</accession>
<protein>
    <submittedName>
        <fullName evidence="1">WD40-repeat-containing domain protein</fullName>
    </submittedName>
</protein>
<evidence type="ECO:0000313" key="2">
    <source>
        <dbReference type="Proteomes" id="UP001056012"/>
    </source>
</evidence>
<dbReference type="OrthoDB" id="674604at2759"/>
<proteinExistence type="predicted"/>
<reference evidence="1" key="1">
    <citation type="submission" date="2021-12" db="EMBL/GenBank/DDBJ databases">
        <title>Curvularia clavata genome.</title>
        <authorList>
            <person name="Cao Y."/>
        </authorList>
    </citation>
    <scope>NUCLEOTIDE SEQUENCE</scope>
    <source>
        <strain evidence="1">Yc1106</strain>
    </source>
</reference>
<dbReference type="Proteomes" id="UP001056012">
    <property type="component" value="Chromosome 5"/>
</dbReference>
<sequence length="63" mass="7048">MSISDRQAIKKKRCAKRTSQAGLDNTLGRLSRTEDAPSNAFAKQHGPTYLLNIRTVLLNKIYS</sequence>
<dbReference type="AlphaFoldDB" id="A0A9Q8ZC08"/>
<keyword evidence="2" id="KW-1185">Reference proteome</keyword>